<feature type="coiled-coil region" evidence="1">
    <location>
        <begin position="5233"/>
        <end position="5335"/>
    </location>
</feature>
<evidence type="ECO:0000256" key="1">
    <source>
        <dbReference type="SAM" id="Coils"/>
    </source>
</evidence>
<dbReference type="Gene3D" id="2.10.50.10">
    <property type="entry name" value="Tumor Necrosis Factor Receptor, subunit A, domain 2"/>
    <property type="match status" value="11"/>
</dbReference>
<dbReference type="OrthoDB" id="330121at2759"/>
<feature type="compositionally biased region" description="Low complexity" evidence="2">
    <location>
        <begin position="4833"/>
        <end position="4843"/>
    </location>
</feature>
<dbReference type="SMART" id="SM01411">
    <property type="entry name" value="Ephrin_rec_like"/>
    <property type="match status" value="34"/>
</dbReference>
<dbReference type="InterPro" id="IPR015943">
    <property type="entry name" value="WD40/YVTN_repeat-like_dom_sf"/>
</dbReference>
<keyword evidence="1" id="KW-0175">Coiled coil</keyword>
<feature type="region of interest" description="Disordered" evidence="2">
    <location>
        <begin position="130"/>
        <end position="194"/>
    </location>
</feature>
<feature type="compositionally biased region" description="Basic and acidic residues" evidence="2">
    <location>
        <begin position="4240"/>
        <end position="4264"/>
    </location>
</feature>
<dbReference type="PANTHER" id="PTHR47236">
    <property type="entry name" value="GENE, 32742-RELATED-RELATED"/>
    <property type="match status" value="1"/>
</dbReference>
<name>F0V7S6_NEOCL</name>
<evidence type="ECO:0000256" key="2">
    <source>
        <dbReference type="SAM" id="MobiDB-lite"/>
    </source>
</evidence>
<organism evidence="3 4">
    <name type="scientific">Neospora caninum (strain Liverpool)</name>
    <dbReference type="NCBI Taxonomy" id="572307"/>
    <lineage>
        <taxon>Eukaryota</taxon>
        <taxon>Sar</taxon>
        <taxon>Alveolata</taxon>
        <taxon>Apicomplexa</taxon>
        <taxon>Conoidasida</taxon>
        <taxon>Coccidia</taxon>
        <taxon>Eucoccidiorida</taxon>
        <taxon>Eimeriorina</taxon>
        <taxon>Sarcocystidae</taxon>
        <taxon>Neospora</taxon>
    </lineage>
</organism>
<evidence type="ECO:0000313" key="4">
    <source>
        <dbReference type="Proteomes" id="UP000007494"/>
    </source>
</evidence>
<feature type="compositionally biased region" description="Basic and acidic residues" evidence="2">
    <location>
        <begin position="183"/>
        <end position="194"/>
    </location>
</feature>
<feature type="compositionally biased region" description="Basic and acidic residues" evidence="2">
    <location>
        <begin position="249"/>
        <end position="274"/>
    </location>
</feature>
<evidence type="ECO:0000313" key="3">
    <source>
        <dbReference type="EMBL" id="CBZ49767.1"/>
    </source>
</evidence>
<dbReference type="PANTHER" id="PTHR47236:SF4">
    <property type="entry name" value="GENE 9195-RELATED"/>
    <property type="match status" value="1"/>
</dbReference>
<dbReference type="Gene3D" id="2.130.10.10">
    <property type="entry name" value="YVTN repeat-like/Quinoprotein amine dehydrogenase"/>
    <property type="match status" value="1"/>
</dbReference>
<feature type="region of interest" description="Disordered" evidence="2">
    <location>
        <begin position="239"/>
        <end position="283"/>
    </location>
</feature>
<dbReference type="EMBL" id="FR823381">
    <property type="protein sequence ID" value="CBZ49767.1"/>
    <property type="molecule type" value="Genomic_DNA"/>
</dbReference>
<sequence length="5474" mass="581632">MRALRNGARRERPLFLIRQTRRLHCVFASKQPPSAGERDSRSTTNVSTLAGLAPSGTVVREVFPVHARDLPGLTRDSTVIGAARRGGGRFFSLQFPASAYGPSETEAPGDCETGDQALESLFLSQARREACRRHPTSDFSPSEEAKPKRSQALPKDPRGPLGAGEASEGQRRLPPRAANASESGERRGASLNRPEEGWLSGPVIFFEKLSFFIPVASQVHGQAAPRYLVALRAKLRGARSRGTLGQRQQQKEDAENRGNGERGERGTRGKREEGEEREEEEEAEEYVVEGRCRLFAAGMAWRDLPDTVRLTLKDCGNRTQSREEDWAITTLDISTIMERERNKKRGDSGFEIRCVLNARQASGTGDEETQRKANLWTGEEDEEEIPQILPSNILTVVVGGRQCPAGMQEEERGTGACVPCDRRKGCDSSAKRRSFGDARAFPESEAAEFTRLAKAAMDDRAVPGTLWGDPYPLRGPHCAVGMYMAGYSFSTLCYIHCKPLYRRGDKTAPYMQFPGLFLVEKEKENDYNTFPDLVQTDAFRCGEGSFTWPSLSACFPALQGFGVLATQRFDSSSEMPALAYYRRMFEYGYTDCYAGWNNTYPGDSSNECKAFSQYLGIVQLVGTWSQPFDYACAEGSISRKDFFSSPRCYPVPMNRAAAGATNPTVTGALVCTADGLFRPPGMKGKDCLSFVGGAYAASTGTHMYLRDLPGQPFHRGASAKAPARLCDTYQIECSPHGDFPALDFYVNLFPKAPTAAAAGFFQPHGVDRDTAAQPPCPYGFKCALAQMQASHPRLPSPFSLSASGVIRSRRGMSGREVGRGPGKRTRIGEKRLSRVDSGGSGELPLGAGVNLGNADTLTDVWIYMPGANAPEYCCHGCQCSTTGDSVRLSAVPAGSFRGRRMASGDMGTYHLCSPGHACPPAAVFETPCRAGTYQGASGRDACSPVAPGAAGTGLGAVRPVPCPPGHFCLQETPTPFANPCPEGTFSEQAGGNSKGTCLPCPAGHTCAKGTGGRARPGLCPVGHYCDSGKRPVPCPAGTHAPYAVPSPHMTDVTKCVPCPESVDCPKGSSLHTLQINGVCPAGAYCPGGNAAKAQKCPIGMYGVEPGAVEPADCLYCPAGRFCEVTPPGDADFPVTAEPCPPNSFSINTGVAGNSSRIFASEWEREAGVQMVFTTNGGGLCRTETADFSRFTNVRQEDGRGLPSDALASLVEGDNLFWIVTKEGQGFVSVDNLYSFNVFNLPRDATLLGFANRRLWAGQAPTGRLRFCLLSLVPRLALRRFSPSPVLTFPAALCLLPGRSRAGHASSGGLLVSRDRGWSFTRVSAASVASAKVLAGDPLSGYLCVGDASRVHCSRDNFETVAETSAVGDAVHALLVLQDDVVLAAAGPSLFQSRDGGRRFRRVSAVGDVVRLVRHGADVYAAWTGGVLKSTDRGAAFAAWATVPAAALPIADFGLLGGVFVLRSRGGALWTSTTGQDWAETQRPADSPCGQFPITSAFFADYKLPRAVEGTSGQCIAGNLSQAKEAITSKPGEMIVGGKVEPCKAGYYCPSTCDEANQVVLPCPAGTWCASGVDRQPSFGSHPCPRGHYCPKATPDPVKCPAGTYNPQLHQETVDACRPSPAGFSIAELGAAEPSQQCPPGRYCPEGTKDGGAVCPPGTSRRLPGGADVSDCFPCPAGYFCPNDLSQGNSLEPQPCPTGHYCPQGAAAATKCPPGTMNLSERVTSMQECDLCPRGSYCTGTSALSVTGECDAGFLCISGATNPRPTDGVTGSPCPAGGYCPAGALIVQPCSAGKYNPTEGAASEDACEVCPPGSYCLGSGSSSPDGKCSPGHFCPQGSSRATENKAAKGYFAEAGASKQTPCARGSFAPDPGMHQCLACPAGTYCPSEGMHAPLQCPQGSYCLEGVPVALGCAAGTYGDRAGLRDWDECKMCPPGSFCGSEGLSQPSGQCRAGYFCVHAATSATPEVVSTGKSLVGEVSGPCPAGSFCPEGSVTPTPCPKGTFSPAAKAESDATCQQCTAGFYCDRPGISAPTGPCPEGYFCPVGTAVARAPGRLCLKGFFCPEQASAARPCPPGTFAELAGAAACAPCPGGFLCAEQAEEFSATCVAGHYCPTGVNAAVECPAGTVGSGTQGPHVSACLECPPGSYCEASGLAAPTNACPEGTYCPGGVVSESDATACPEGFYCPAGSAVPFACKQGQYCEGPSLAQPTGGCKPATYCPVGTTAAAGVACPRGSYCPGDTDPLPCPPGTYGDAESLSAEDQCTPCPAGSYCSSPGLVEPSGLCAGGYFCAEGTADARPANGLCPPGHKCPPGAEGPQACPINAWQPLHGQTECQPCPAGFLCENHGARPCDEGSYCDGVDGTKKDCPVGTYQPLPGQTSEASCLPCKPGYVCDTSPLERPTKKCPGGSYCGGASQKKCPAGFYCPEGTERPFACSPGHYCEGDGLERPTGRCAAGHYCARGATERRPTGALDIEYCFTALTSGDCPAGYYCPEGVAFPVRCPPGTFSNAPGRGALSDCQSCTAGSYCGGFALTAVTGPCLAGFYCPGGQRTPYELPCPKGSMCPAGSADATECPEGQYQPAEGKSKCLPCIEGFRCPRGSYEVQSCAAGHFCADGVTVKCPVGTHSASTGIWKSSQCRPCPPGKVCSADGAANADAATDCPAGHYCRLGASTTPAQDPTTCGRDPTSCLPGAKCPAGYYCPAGSAGPIPCPQGTTGSPEGSTSKTQCMKCPAGRYCSGGGASGECDAGFFCVAGSTAARPRNGLCPVGKYCARGSAAGTDCSPGTYADVEGLAECRQCPAGFVCSGTGLASGTGEPCPAGHFCVEGTHTPAKCPVGTFSASTHATDASWCQLCPPGHFCDTEGLRAPAGDCQAGYFCLQGASQADPPTPDPPGANGECPVGFYCPARSSAPKACPPGTFSATPKATRAEDCQECPEGQFCGVYALPAPEGICDDGFFCGAGQISRRPLGTGTAGLCPAGHACSGGAKAPCPEHSYMDEQGAALCKSCPAGHFCEAQARAPHRCPATFFCETGKGKKTCPDGTYSDATGLAASSDCLECPTTKFCAHGKIQASCSAGFICVLGVGPTGAPAGASSDGAPPHHAVQLGEPCPRGAYCPAGTDAPLRCPPGTTTASTGAASVADCVGCKAGFYCATVNTAATACPRGYYCPAESREPRPCPEGTYNPNAYAESVASCMQCDAGFLCPEGSDKQRTACPLGFYCEGGSAPKVACPEGTYGKTTGTSKEEDACGTCPAGYYCPGADHPYEPCPAGKFCTSNSPAPLACTPGFYCPGATSAPVVCPLGFYCPPETALPLECPDGSLCPRGAAQPQACPAGTRSRGPQACAAIPTVDGCCEACPAGTFSSGAGSVECQPCAAGFVCTGGAATPEPTDRVHGYICPRGAFCPAGALAPVPCPAGRFNAEEGAEDAQTGCLPCPAGTFSDALGATACSTCGGTSTSLEGQQTCECVGVGRTFQKEDGTCVCRNFYEFYSSTRLAPGDESADSALDCQPVAQPRCESASSAKNPRLARDAGSRLLRAADGACVAPETICETQCGDVGGIFLAHVGMCQCLSVRDAGQKPCDRACRSRVATLVLEGDAFACKLPASEATQKKSVQSLIDNSLLKGSVACGSDMETLDGQPHVCRTSFYLLNSTGVFGTVGVPAGFQKLLATDPQGSASEGTSDSRAGVAHADAAAPNDAAGPKARCPAPAPGASPLVDRRRNACAAETLPASSELETELYGQDSSNEMAVIRNPTQCLQKGDTIIWMIAGAFPVYLRNSLLNTAAGFDASPYLNVQGDLAYEGTDAKPPVTYFAFSFTVPGQYVFATNVSDAHQAIFRVLDEGVSCDEDARFPLPTEFSSLAAAGVQMRADVLLEPELATVELLFLGALGILWAFVLIVSWLRKQRFQKEQATGVSENRRARSPAHAFGVHAVAHQTRTEIENLLSHVIESGKDVDALARVTRLSPEELEGFLAAYQAPGEASNAPTNPVDLRRFEAAYTQLARAHVTLGKYFRQRKWDAAQLGVEQLKTLDGLQNFVAPIIRKVDWKLDESSALQKTILAMTKACERLVDELRAPHAFFGAGSLDESSAASPRLERFSLPAVSSSLEKGGKKAVLLTLAEEVSTVVCMTRGESQALPVLAQYLDVLREGLDDQDATPFASSALSSFVQSSAGSLEGALEKVLQHQERGMGLEDQLAHRPFADAVGRARVSDRCERELVTRLLDAVEDLLASAVQQLTAPDEPRGTQRVSCVREREGGDGRDSAERVLAGAERPGEDEGAPEEAGNGGGEKKREKKTRLVPGAGGGSARTSADPVAALQDAIQTLCNRHFDELSRTLSAHQQAYSAALDKRESAKMHQTEERQNIEKLLLSQFLQFFKATETQRIAQFYERLETSRISKLREGLREELYELERSRRREDWAPSDFEEKKKKALQRFEARVKAGTEELKRDKDSLLVATLDAIDSQQEKRNAALEALHAAEIALVKAKAANARELADKIFEQQEERVQKDLEGRRARFLLVAQNIGRLHDRIVGGEVVPTAHLADSIEDASGALEDLRRGQDNERRAWLSAQRDTRDAILKRRKEAIQAKATDLKSVTRQYTVQETGLYAELFSQEEDALLPYGARATAERVDAVFATQLRQHQKAYRAVFEEADDFPLAAGGSAGEASEAVQKAKAHRLRLEEADRQRFDLKEEEKEKQIQAIEARLAEIRDNRNEALRCIADLEVEVTERYLIKASDGSGRLMEDEAFEDSATIAAEAKRLSQLQKNILEFAKKQLVAARNAGKPRGKNSHLPPLGGWAKEAKRLLQIADEDRQEIRADYEKKLKQRSRAENSAASTAPSPTAWGSEDTDKIVNALLLKIREKRQEVRNSLFFLDDIVDVICDAKLSTSESVQIDALYDRATREVEEEFEREMKQLQEEFESDARRLEAELAEERSRIGRTEEMERSRLEVERRLKKATATSDEEIEAVRRDFDERIDRVQREFESEREAQERAFQEKLARRRELFNRRKQKLAEKAQAEEARVQEDRRRKKTVAERQRSEATFECLLDEARSHPTSDTIEQLHKFMAAQLSEAVNATVLQQLSEKSSRLTAVAAEMRSKHADERSATEAKLDRQIAAAEKMASASDASSPHLLEEIEDLKRMKEEKLRELDATFKLKVDSALQIERLAIEPVQAERVFALQQEHLKNIVKVLSEFVALGEETAVGLTQQAKQAQTRIELERARMKEIAGMKVLDLDKILKEKEAELKKQMEANIAALREKLKAQQEREEQLQREAHEAEMKKRKEEQRARQLKQLRRMINCAKADDPEAADDIFKKYQDDAERLEAALAKERARQHMILQSQLHQKVNRKELQLRQEGEGQMSEERARLKKTRDLAAVTQETGDAATDAEELDEQEMWKYFFTVRVAEEVAKKAKRIQELLRAALRQLTSGPPKEEGEEVKAFATPESIENLLDKLSRLTEALVVPEDDEDEE</sequence>
<dbReference type="GeneID" id="13445816"/>
<feature type="region of interest" description="Disordered" evidence="2">
    <location>
        <begin position="5014"/>
        <end position="5036"/>
    </location>
</feature>
<dbReference type="CDD" id="cd00176">
    <property type="entry name" value="SPEC"/>
    <property type="match status" value="1"/>
</dbReference>
<proteinExistence type="predicted"/>
<protein>
    <recommendedName>
        <fullName evidence="5">GCC2 and GCC3 domain-containing protein</fullName>
    </recommendedName>
</protein>
<feature type="compositionally biased region" description="Low complexity" evidence="2">
    <location>
        <begin position="3694"/>
        <end position="3703"/>
    </location>
</feature>
<dbReference type="RefSeq" id="XP_003879802.1">
    <property type="nucleotide sequence ID" value="XM_003879753.1"/>
</dbReference>
<accession>F0V7S6</accession>
<dbReference type="InterPro" id="IPR009030">
    <property type="entry name" value="Growth_fac_rcpt_cys_sf"/>
</dbReference>
<dbReference type="OMA" id="ANAPEYC"/>
<dbReference type="eggNOG" id="KOG0161">
    <property type="taxonomic scope" value="Eukaryota"/>
</dbReference>
<dbReference type="InParanoid" id="F0V7S6"/>
<feature type="region of interest" description="Disordered" evidence="2">
    <location>
        <begin position="3694"/>
        <end position="3713"/>
    </location>
</feature>
<dbReference type="Proteomes" id="UP000007494">
    <property type="component" value="Chromosome Ib"/>
</dbReference>
<evidence type="ECO:0008006" key="5">
    <source>
        <dbReference type="Google" id="ProtNLM"/>
    </source>
</evidence>
<dbReference type="SUPFAM" id="SSF110296">
    <property type="entry name" value="Oligoxyloglucan reducing end-specific cellobiohydrolase"/>
    <property type="match status" value="1"/>
</dbReference>
<feature type="coiled-coil region" evidence="1">
    <location>
        <begin position="4666"/>
        <end position="4726"/>
    </location>
</feature>
<keyword evidence="4" id="KW-1185">Reference proteome</keyword>
<gene>
    <name evidence="3" type="ORF">NCLIV_002550</name>
</gene>
<feature type="region of interest" description="Disordered" evidence="2">
    <location>
        <begin position="4824"/>
        <end position="4846"/>
    </location>
</feature>
<reference evidence="4" key="1">
    <citation type="journal article" date="2012" name="PLoS Pathog.">
        <title>Comparative genomics of the apicomplexan parasites Toxoplasma gondii and Neospora caninum: Coccidia differing in host range and transmission strategy.</title>
        <authorList>
            <person name="Reid A.J."/>
            <person name="Vermont S.J."/>
            <person name="Cotton J.A."/>
            <person name="Harris D."/>
            <person name="Hill-Cawthorne G.A."/>
            <person name="Konen-Waisman S."/>
            <person name="Latham S.M."/>
            <person name="Mourier T."/>
            <person name="Norton R."/>
            <person name="Quail M.A."/>
            <person name="Sanders M."/>
            <person name="Shanmugam D."/>
            <person name="Sohal A."/>
            <person name="Wasmuth J.D."/>
            <person name="Brunk B."/>
            <person name="Grigg M.E."/>
            <person name="Howard J.C."/>
            <person name="Parkinson J."/>
            <person name="Roos D.S."/>
            <person name="Trees A.J."/>
            <person name="Berriman M."/>
            <person name="Pain A."/>
            <person name="Wastling J.M."/>
        </authorList>
    </citation>
    <scope>NUCLEOTIDE SEQUENCE [LARGE SCALE GENOMIC DNA]</scope>
    <source>
        <strain evidence="4">Liverpool</strain>
    </source>
</reference>
<dbReference type="SUPFAM" id="SSF57184">
    <property type="entry name" value="Growth factor receptor domain"/>
    <property type="match status" value="10"/>
</dbReference>
<feature type="region of interest" description="Disordered" evidence="2">
    <location>
        <begin position="4236"/>
        <end position="4312"/>
    </location>
</feature>
<dbReference type="InterPro" id="IPR018159">
    <property type="entry name" value="Spectrin/alpha-actinin"/>
</dbReference>
<dbReference type="VEuPathDB" id="ToxoDB:NCLIV_002550"/>